<keyword evidence="2" id="KW-0677">Repeat</keyword>
<keyword evidence="1" id="KW-0433">Leucine-rich repeat</keyword>
<dbReference type="InterPro" id="IPR032675">
    <property type="entry name" value="LRR_dom_sf"/>
</dbReference>
<dbReference type="SMART" id="SM00369">
    <property type="entry name" value="LRR_TYP"/>
    <property type="match status" value="4"/>
</dbReference>
<dbReference type="Gene3D" id="3.80.10.10">
    <property type="entry name" value="Ribonuclease Inhibitor"/>
    <property type="match status" value="2"/>
</dbReference>
<proteinExistence type="predicted"/>
<feature type="chain" id="PRO_5043842136" description="Oplophorus-luciferin 2-monooxygenase non-catalytic subunit" evidence="3">
    <location>
        <begin position="19"/>
        <end position="345"/>
    </location>
</feature>
<name>A0AAV2S2P0_MEGNR</name>
<dbReference type="EMBL" id="CAXKWB010044024">
    <property type="protein sequence ID" value="CAL4160311.1"/>
    <property type="molecule type" value="Genomic_DNA"/>
</dbReference>
<dbReference type="Pfam" id="PF13855">
    <property type="entry name" value="LRR_8"/>
    <property type="match status" value="1"/>
</dbReference>
<dbReference type="PANTHER" id="PTHR24366">
    <property type="entry name" value="IG(IMMUNOGLOBULIN) AND LRR(LEUCINE RICH REPEAT) DOMAINS"/>
    <property type="match status" value="1"/>
</dbReference>
<dbReference type="PROSITE" id="PS51450">
    <property type="entry name" value="LRR"/>
    <property type="match status" value="2"/>
</dbReference>
<evidence type="ECO:0000256" key="2">
    <source>
        <dbReference type="ARBA" id="ARBA00022737"/>
    </source>
</evidence>
<evidence type="ECO:0008006" key="6">
    <source>
        <dbReference type="Google" id="ProtNLM"/>
    </source>
</evidence>
<dbReference type="SUPFAM" id="SSF52058">
    <property type="entry name" value="L domain-like"/>
    <property type="match status" value="1"/>
</dbReference>
<feature type="signal peptide" evidence="3">
    <location>
        <begin position="1"/>
        <end position="18"/>
    </location>
</feature>
<dbReference type="Proteomes" id="UP001497623">
    <property type="component" value="Unassembled WGS sequence"/>
</dbReference>
<keyword evidence="3" id="KW-0732">Signal</keyword>
<sequence length="345" mass="38874">MTIRSICFSVLIIFLTSGKYMSATPRYYESGANGNVGRYFDQHEASYDDPPCPNAADILPCKCYFNVDNGYLSMVCNDVADIEELRTVFLADFPQNNFTTFRLEDNTNLKVFESGIFNGITFRDIYIRMTSIENIDIDAFDDSLETIRELNFLGNNLTQFPYEMLNKFSNLTVLDLSGNPLGSVPVDSFNGITTLTELHLNVIHVDELLTGSFQNLENLEILYLNANSLTHIPSGLFITGSSVLHVVHLYHNKIESVDPDAFDNIGMYIDMDDNAMTSIEENTWRPLLEGGAKLDLARNPLLCGCDVAWLVRNSTLLQRVTSDSYCNDDYGHSIWNLNPSDFDDC</sequence>
<evidence type="ECO:0000313" key="4">
    <source>
        <dbReference type="EMBL" id="CAL4160311.1"/>
    </source>
</evidence>
<dbReference type="InterPro" id="IPR001611">
    <property type="entry name" value="Leu-rich_rpt"/>
</dbReference>
<evidence type="ECO:0000313" key="5">
    <source>
        <dbReference type="Proteomes" id="UP001497623"/>
    </source>
</evidence>
<gene>
    <name evidence="4" type="ORF">MNOR_LOCUS32409</name>
</gene>
<protein>
    <recommendedName>
        <fullName evidence="6">Oplophorus-luciferin 2-monooxygenase non-catalytic subunit</fullName>
    </recommendedName>
</protein>
<accession>A0AAV2S2P0</accession>
<dbReference type="AlphaFoldDB" id="A0AAV2S2P0"/>
<dbReference type="PANTHER" id="PTHR24366:SF96">
    <property type="entry name" value="LEUCINE RICH REPEAT CONTAINING 53"/>
    <property type="match status" value="1"/>
</dbReference>
<organism evidence="4 5">
    <name type="scientific">Meganyctiphanes norvegica</name>
    <name type="common">Northern krill</name>
    <name type="synonym">Thysanopoda norvegica</name>
    <dbReference type="NCBI Taxonomy" id="48144"/>
    <lineage>
        <taxon>Eukaryota</taxon>
        <taxon>Metazoa</taxon>
        <taxon>Ecdysozoa</taxon>
        <taxon>Arthropoda</taxon>
        <taxon>Crustacea</taxon>
        <taxon>Multicrustacea</taxon>
        <taxon>Malacostraca</taxon>
        <taxon>Eumalacostraca</taxon>
        <taxon>Eucarida</taxon>
        <taxon>Euphausiacea</taxon>
        <taxon>Euphausiidae</taxon>
        <taxon>Meganyctiphanes</taxon>
    </lineage>
</organism>
<keyword evidence="5" id="KW-1185">Reference proteome</keyword>
<dbReference type="InterPro" id="IPR003591">
    <property type="entry name" value="Leu-rich_rpt_typical-subtyp"/>
</dbReference>
<evidence type="ECO:0000256" key="3">
    <source>
        <dbReference type="SAM" id="SignalP"/>
    </source>
</evidence>
<reference evidence="4 5" key="1">
    <citation type="submission" date="2024-05" db="EMBL/GenBank/DDBJ databases">
        <authorList>
            <person name="Wallberg A."/>
        </authorList>
    </citation>
    <scope>NUCLEOTIDE SEQUENCE [LARGE SCALE GENOMIC DNA]</scope>
</reference>
<evidence type="ECO:0000256" key="1">
    <source>
        <dbReference type="ARBA" id="ARBA00022614"/>
    </source>
</evidence>
<comment type="caution">
    <text evidence="4">The sequence shown here is derived from an EMBL/GenBank/DDBJ whole genome shotgun (WGS) entry which is preliminary data.</text>
</comment>